<comment type="caution">
    <text evidence="1">The sequence shown here is derived from an EMBL/GenBank/DDBJ whole genome shotgun (WGS) entry which is preliminary data.</text>
</comment>
<gene>
    <name evidence="1" type="ORF">ACFFTL_46590</name>
</gene>
<dbReference type="NCBIfam" id="NF042914">
    <property type="entry name" value="SAV915_dom"/>
    <property type="match status" value="1"/>
</dbReference>
<dbReference type="InterPro" id="IPR049975">
    <property type="entry name" value="SAV_915-like_dom"/>
</dbReference>
<proteinExistence type="predicted"/>
<evidence type="ECO:0000313" key="2">
    <source>
        <dbReference type="Proteomes" id="UP001589710"/>
    </source>
</evidence>
<sequence>MSDRAETDDPEPLEPVPAGLLFVPVRPGPTGVAARCTARFFRTPLGGRTAVGFTSVRQLTATLGAGQSWIRLSEPALRALGAPLGITTLTIDPQLTAQPSLPGSHELCRHDAYPQTGPTAVLARPCRRAREGEVW</sequence>
<name>A0ABV5RR19_9ACTN</name>
<dbReference type="RefSeq" id="WP_345517287.1">
    <property type="nucleotide sequence ID" value="NZ_BAAAXD010000045.1"/>
</dbReference>
<organism evidence="1 2">
    <name type="scientific">Streptomyces yanii</name>
    <dbReference type="NCBI Taxonomy" id="78510"/>
    <lineage>
        <taxon>Bacteria</taxon>
        <taxon>Bacillati</taxon>
        <taxon>Actinomycetota</taxon>
        <taxon>Actinomycetes</taxon>
        <taxon>Kitasatosporales</taxon>
        <taxon>Streptomycetaceae</taxon>
        <taxon>Streptomyces</taxon>
    </lineage>
</organism>
<accession>A0ABV5RR19</accession>
<evidence type="ECO:0000313" key="1">
    <source>
        <dbReference type="EMBL" id="MFB9579526.1"/>
    </source>
</evidence>
<dbReference type="EMBL" id="JBHMCG010000222">
    <property type="protein sequence ID" value="MFB9579526.1"/>
    <property type="molecule type" value="Genomic_DNA"/>
</dbReference>
<protein>
    <submittedName>
        <fullName evidence="1">SAV_915 family protein</fullName>
    </submittedName>
</protein>
<dbReference type="Proteomes" id="UP001589710">
    <property type="component" value="Unassembled WGS sequence"/>
</dbReference>
<keyword evidence="2" id="KW-1185">Reference proteome</keyword>
<reference evidence="1 2" key="1">
    <citation type="submission" date="2024-09" db="EMBL/GenBank/DDBJ databases">
        <authorList>
            <person name="Sun Q."/>
            <person name="Mori K."/>
        </authorList>
    </citation>
    <scope>NUCLEOTIDE SEQUENCE [LARGE SCALE GENOMIC DNA]</scope>
    <source>
        <strain evidence="1 2">JCM 3331</strain>
    </source>
</reference>